<dbReference type="Pfam" id="PF00135">
    <property type="entry name" value="COesterase"/>
    <property type="match status" value="1"/>
</dbReference>
<dbReference type="InterPro" id="IPR002018">
    <property type="entry name" value="CarbesteraseB"/>
</dbReference>
<keyword evidence="3" id="KW-0732">Signal</keyword>
<name>A0A4U0X7V8_9PEZI</name>
<dbReference type="STRING" id="329884.A0A4U0X7V8"/>
<organism evidence="5 6">
    <name type="scientific">Friedmanniomyces simplex</name>
    <dbReference type="NCBI Taxonomy" id="329884"/>
    <lineage>
        <taxon>Eukaryota</taxon>
        <taxon>Fungi</taxon>
        <taxon>Dikarya</taxon>
        <taxon>Ascomycota</taxon>
        <taxon>Pezizomycotina</taxon>
        <taxon>Dothideomycetes</taxon>
        <taxon>Dothideomycetidae</taxon>
        <taxon>Mycosphaerellales</taxon>
        <taxon>Teratosphaeriaceae</taxon>
        <taxon>Friedmanniomyces</taxon>
    </lineage>
</organism>
<dbReference type="InterPro" id="IPR050309">
    <property type="entry name" value="Type-B_Carboxylest/Lipase"/>
</dbReference>
<evidence type="ECO:0000256" key="1">
    <source>
        <dbReference type="ARBA" id="ARBA00005964"/>
    </source>
</evidence>
<dbReference type="InterPro" id="IPR019826">
    <property type="entry name" value="Carboxylesterase_B_AS"/>
</dbReference>
<gene>
    <name evidence="5" type="ORF">B0A55_09823</name>
</gene>
<feature type="domain" description="Carboxylesterase type B" evidence="4">
    <location>
        <begin position="22"/>
        <end position="349"/>
    </location>
</feature>
<dbReference type="PROSITE" id="PS00122">
    <property type="entry name" value="CARBOXYLESTERASE_B_1"/>
    <property type="match status" value="1"/>
</dbReference>
<comment type="caution">
    <text evidence="5">The sequence shown here is derived from an EMBL/GenBank/DDBJ whole genome shotgun (WGS) entry which is preliminary data.</text>
</comment>
<sequence>MRASILCAILSFISTTLATLAKPTVAITNGTVQGLPANKAGIKTFLGIPFAAPPVGSLRWQSPQPATAFRGTYNATAFGASCYSADLVVPQIGPVSEDCLTVNLWTAAKSAGPRRPVMVWIFGGGFQFGSSNSPLYNGSKLAEHDVIVVTFNYRLGVFGFLGLAELDRQGTPSGDYGLQDQLAALRWVKENIAAFGGDPENVTVFGQSAGAHSIGLLLASPLSAGLFNKTILESGAYWDSEHGSIRTFNEARAQGAAFQMQVGAASVAELRAISAETLNSAALWNASTDPGLTAFAPSIDNYVVPDVPAEMFDSGKAQNVPLLAGFTAAEEDAFLLRVVPHSTPAQYNESAGTVFGSNATAFLSRYPRSTEVQANQSALALLGDLVIREQTFEAIDRQYNVNGQDVV</sequence>
<proteinExistence type="inferred from homology"/>
<reference evidence="5 6" key="1">
    <citation type="submission" date="2017-03" db="EMBL/GenBank/DDBJ databases">
        <title>Genomes of endolithic fungi from Antarctica.</title>
        <authorList>
            <person name="Coleine C."/>
            <person name="Masonjones S."/>
            <person name="Stajich J.E."/>
        </authorList>
    </citation>
    <scope>NUCLEOTIDE SEQUENCE [LARGE SCALE GENOMIC DNA]</scope>
    <source>
        <strain evidence="5 6">CCFEE 5184</strain>
    </source>
</reference>
<dbReference type="AlphaFoldDB" id="A0A4U0X7V8"/>
<dbReference type="OrthoDB" id="408631at2759"/>
<comment type="similarity">
    <text evidence="1 3">Belongs to the type-B carboxylesterase/lipase family.</text>
</comment>
<evidence type="ECO:0000313" key="6">
    <source>
        <dbReference type="Proteomes" id="UP000309340"/>
    </source>
</evidence>
<dbReference type="InterPro" id="IPR029058">
    <property type="entry name" value="AB_hydrolase_fold"/>
</dbReference>
<keyword evidence="2 3" id="KW-0378">Hydrolase</keyword>
<keyword evidence="6" id="KW-1185">Reference proteome</keyword>
<dbReference type="Gene3D" id="3.40.50.1820">
    <property type="entry name" value="alpha/beta hydrolase"/>
    <property type="match status" value="1"/>
</dbReference>
<feature type="chain" id="PRO_5020939075" description="Carboxylic ester hydrolase" evidence="3">
    <location>
        <begin position="19"/>
        <end position="407"/>
    </location>
</feature>
<dbReference type="PANTHER" id="PTHR11559">
    <property type="entry name" value="CARBOXYLESTERASE"/>
    <property type="match status" value="1"/>
</dbReference>
<dbReference type="EC" id="3.1.1.-" evidence="3"/>
<accession>A0A4U0X7V8</accession>
<feature type="signal peptide" evidence="3">
    <location>
        <begin position="1"/>
        <end position="18"/>
    </location>
</feature>
<evidence type="ECO:0000256" key="2">
    <source>
        <dbReference type="ARBA" id="ARBA00022801"/>
    </source>
</evidence>
<protein>
    <recommendedName>
        <fullName evidence="3">Carboxylic ester hydrolase</fullName>
        <ecNumber evidence="3">3.1.1.-</ecNumber>
    </recommendedName>
</protein>
<dbReference type="EMBL" id="NAJQ01000333">
    <property type="protein sequence ID" value="TKA71857.1"/>
    <property type="molecule type" value="Genomic_DNA"/>
</dbReference>
<evidence type="ECO:0000313" key="5">
    <source>
        <dbReference type="EMBL" id="TKA71857.1"/>
    </source>
</evidence>
<evidence type="ECO:0000256" key="3">
    <source>
        <dbReference type="RuleBase" id="RU361235"/>
    </source>
</evidence>
<evidence type="ECO:0000259" key="4">
    <source>
        <dbReference type="Pfam" id="PF00135"/>
    </source>
</evidence>
<dbReference type="SUPFAM" id="SSF53474">
    <property type="entry name" value="alpha/beta-Hydrolases"/>
    <property type="match status" value="1"/>
</dbReference>
<dbReference type="GO" id="GO:0016787">
    <property type="term" value="F:hydrolase activity"/>
    <property type="evidence" value="ECO:0007669"/>
    <property type="project" value="UniProtKB-KW"/>
</dbReference>
<dbReference type="Proteomes" id="UP000309340">
    <property type="component" value="Unassembled WGS sequence"/>
</dbReference>